<dbReference type="OrthoDB" id="3467214at2"/>
<dbReference type="PROSITE" id="PS50932">
    <property type="entry name" value="HTH_LACI_2"/>
    <property type="match status" value="1"/>
</dbReference>
<dbReference type="InterPro" id="IPR028082">
    <property type="entry name" value="Peripla_BP_I"/>
</dbReference>
<evidence type="ECO:0000313" key="5">
    <source>
        <dbReference type="EMBL" id="MBB5102428.1"/>
    </source>
</evidence>
<dbReference type="EMBL" id="CP023690">
    <property type="protein sequence ID" value="QEV64173.1"/>
    <property type="molecule type" value="Genomic_DNA"/>
</dbReference>
<reference evidence="6 7" key="1">
    <citation type="submission" date="2017-09" db="EMBL/GenBank/DDBJ databases">
        <authorList>
            <person name="Lee N."/>
            <person name="Cho B.-K."/>
        </authorList>
    </citation>
    <scope>NUCLEOTIDE SEQUENCE [LARGE SCALE GENOMIC DNA]</scope>
    <source>
        <strain evidence="6 7">ATCC 27465</strain>
    </source>
</reference>
<evidence type="ECO:0000313" key="7">
    <source>
        <dbReference type="Proteomes" id="UP000326505"/>
    </source>
</evidence>
<evidence type="ECO:0000256" key="1">
    <source>
        <dbReference type="ARBA" id="ARBA00023015"/>
    </source>
</evidence>
<dbReference type="KEGG" id="sspb:CP982_40350"/>
<evidence type="ECO:0000256" key="2">
    <source>
        <dbReference type="ARBA" id="ARBA00023125"/>
    </source>
</evidence>
<sequence>MADVTLRDVARASGCSVATVSRVLAGTRPVGADTARRVRAAAASLGYRPNHAARALRNRATGTVGLVLPQITNPFYPALVRELTHALHAEGRAVLLADCDDDPVAEAERIEDLLGRRVDALLVIPADERRSRDAVAAAAARVPLVLLDRRCGPGVADSVAVDNAAGMALVLEHLAATGRRRPCFVGAHGTASAAAERRAAYAAGSGALDAAAPERTALGDFSVAWGRAAVDALWEARPDAVVCANDLIAIGVLQRLQELGADVPGEVAVTGFDDIPMAGLAAPGITTVRQPVAELAAEATRLLAHRLGADGAGPQRALRLAPDLVVRGSSAAPHVRA</sequence>
<evidence type="ECO:0000313" key="8">
    <source>
        <dbReference type="Proteomes" id="UP000549009"/>
    </source>
</evidence>
<feature type="domain" description="HTH lacI-type" evidence="4">
    <location>
        <begin position="4"/>
        <end position="58"/>
    </location>
</feature>
<dbReference type="Proteomes" id="UP000549009">
    <property type="component" value="Unassembled WGS sequence"/>
</dbReference>
<dbReference type="SUPFAM" id="SSF47413">
    <property type="entry name" value="lambda repressor-like DNA-binding domains"/>
    <property type="match status" value="1"/>
</dbReference>
<dbReference type="Pfam" id="PF13377">
    <property type="entry name" value="Peripla_BP_3"/>
    <property type="match status" value="1"/>
</dbReference>
<name>A0A5P2XGW4_STRST</name>
<evidence type="ECO:0000313" key="6">
    <source>
        <dbReference type="EMBL" id="QEV64173.1"/>
    </source>
</evidence>
<dbReference type="Proteomes" id="UP000326505">
    <property type="component" value="Chromosome"/>
</dbReference>
<proteinExistence type="predicted"/>
<dbReference type="CDD" id="cd01392">
    <property type="entry name" value="HTH_LacI"/>
    <property type="match status" value="1"/>
</dbReference>
<organism evidence="6 7">
    <name type="scientific">Streptomyces spectabilis</name>
    <dbReference type="NCBI Taxonomy" id="68270"/>
    <lineage>
        <taxon>Bacteria</taxon>
        <taxon>Bacillati</taxon>
        <taxon>Actinomycetota</taxon>
        <taxon>Actinomycetes</taxon>
        <taxon>Kitasatosporales</taxon>
        <taxon>Streptomycetaceae</taxon>
        <taxon>Streptomyces</taxon>
    </lineage>
</organism>
<dbReference type="EMBL" id="JACHJD010000002">
    <property type="protein sequence ID" value="MBB5102428.1"/>
    <property type="molecule type" value="Genomic_DNA"/>
</dbReference>
<keyword evidence="3" id="KW-0804">Transcription</keyword>
<dbReference type="InterPro" id="IPR000843">
    <property type="entry name" value="HTH_LacI"/>
</dbReference>
<keyword evidence="8" id="KW-1185">Reference proteome</keyword>
<protein>
    <submittedName>
        <fullName evidence="6">LacI family transcriptional regulator</fullName>
    </submittedName>
</protein>
<dbReference type="PANTHER" id="PTHR30146">
    <property type="entry name" value="LACI-RELATED TRANSCRIPTIONAL REPRESSOR"/>
    <property type="match status" value="1"/>
</dbReference>
<dbReference type="Pfam" id="PF00356">
    <property type="entry name" value="LacI"/>
    <property type="match status" value="1"/>
</dbReference>
<dbReference type="CDD" id="cd06267">
    <property type="entry name" value="PBP1_LacI_sugar_binding-like"/>
    <property type="match status" value="1"/>
</dbReference>
<reference evidence="5 8" key="2">
    <citation type="submission" date="2020-08" db="EMBL/GenBank/DDBJ databases">
        <title>Genomic Encyclopedia of Type Strains, Phase III (KMG-III): the genomes of soil and plant-associated and newly described type strains.</title>
        <authorList>
            <person name="Whitman W."/>
        </authorList>
    </citation>
    <scope>NUCLEOTIDE SEQUENCE [LARGE SCALE GENOMIC DNA]</scope>
    <source>
        <strain evidence="5 8">CECT 3146</strain>
    </source>
</reference>
<evidence type="ECO:0000256" key="3">
    <source>
        <dbReference type="ARBA" id="ARBA00023163"/>
    </source>
</evidence>
<dbReference type="SMART" id="SM00354">
    <property type="entry name" value="HTH_LACI"/>
    <property type="match status" value="1"/>
</dbReference>
<accession>A0A5P2XGW4</accession>
<dbReference type="Gene3D" id="3.40.50.2300">
    <property type="match status" value="2"/>
</dbReference>
<gene>
    <name evidence="6" type="ORF">CP982_40350</name>
    <name evidence="5" type="ORF">FHS40_001481</name>
</gene>
<dbReference type="InterPro" id="IPR046335">
    <property type="entry name" value="LacI/GalR-like_sensor"/>
</dbReference>
<dbReference type="GO" id="GO:0003700">
    <property type="term" value="F:DNA-binding transcription factor activity"/>
    <property type="evidence" value="ECO:0007669"/>
    <property type="project" value="TreeGrafter"/>
</dbReference>
<dbReference type="Gene3D" id="1.10.260.40">
    <property type="entry name" value="lambda repressor-like DNA-binding domains"/>
    <property type="match status" value="1"/>
</dbReference>
<keyword evidence="1" id="KW-0805">Transcription regulation</keyword>
<dbReference type="InterPro" id="IPR010982">
    <property type="entry name" value="Lambda_DNA-bd_dom_sf"/>
</dbReference>
<dbReference type="RefSeq" id="WP_150515031.1">
    <property type="nucleotide sequence ID" value="NZ_BMSQ01000010.1"/>
</dbReference>
<dbReference type="GO" id="GO:0000976">
    <property type="term" value="F:transcription cis-regulatory region binding"/>
    <property type="evidence" value="ECO:0007669"/>
    <property type="project" value="TreeGrafter"/>
</dbReference>
<dbReference type="SUPFAM" id="SSF53822">
    <property type="entry name" value="Periplasmic binding protein-like I"/>
    <property type="match status" value="1"/>
</dbReference>
<keyword evidence="2" id="KW-0238">DNA-binding</keyword>
<evidence type="ECO:0000259" key="4">
    <source>
        <dbReference type="PROSITE" id="PS50932"/>
    </source>
</evidence>
<dbReference type="PANTHER" id="PTHR30146:SF138">
    <property type="entry name" value="TRANSCRIPTIONAL REGULATORY PROTEIN"/>
    <property type="match status" value="1"/>
</dbReference>
<dbReference type="AlphaFoldDB" id="A0A5P2XGW4"/>